<sequence length="366" mass="41036">MSESRLFQPMKLGSIELKNRIAKAPMTRFCASDDHEILPMATQYYAQHASVPGTLLITEATIVSKQSGGYANVPGIYTEGQISAWKKVTNKVHKKRGFIYLQLWALGRVADRDFTEKNNITVKSSNATQLREGYAVPKEMTIKEIEQSVHEYAQAANNAIAAGFDGVEIHTANGYLIDQFLKDTCNKRTDQYGGSAENRSRFAIEVTQAVVDAVGADKTGIPLSPFSEFQGIKMTDPIPHFADTIRRLNKFGLAYLHLVETSISGSADVKGYGILNTLLPYYRGPLLIAGRYDSNTAKRLLEDHNDREIVVVFGQYFISNPDLVFRLPKGIEFSSYDRDSFYIPKTEKGYIDYPFSKEWKEVQAIL</sequence>
<organism evidence="1 2">
    <name type="scientific">Macroventuria anomochaeta</name>
    <dbReference type="NCBI Taxonomy" id="301207"/>
    <lineage>
        <taxon>Eukaryota</taxon>
        <taxon>Fungi</taxon>
        <taxon>Dikarya</taxon>
        <taxon>Ascomycota</taxon>
        <taxon>Pezizomycotina</taxon>
        <taxon>Dothideomycetes</taxon>
        <taxon>Pleosporomycetidae</taxon>
        <taxon>Pleosporales</taxon>
        <taxon>Pleosporineae</taxon>
        <taxon>Didymellaceae</taxon>
        <taxon>Macroventuria</taxon>
    </lineage>
</organism>
<reference evidence="1" key="1">
    <citation type="journal article" date="2020" name="Stud. Mycol.">
        <title>101 Dothideomycetes genomes: a test case for predicting lifestyles and emergence of pathogens.</title>
        <authorList>
            <person name="Haridas S."/>
            <person name="Albert R."/>
            <person name="Binder M."/>
            <person name="Bloem J."/>
            <person name="Labutti K."/>
            <person name="Salamov A."/>
            <person name="Andreopoulos B."/>
            <person name="Baker S."/>
            <person name="Barry K."/>
            <person name="Bills G."/>
            <person name="Bluhm B."/>
            <person name="Cannon C."/>
            <person name="Castanera R."/>
            <person name="Culley D."/>
            <person name="Daum C."/>
            <person name="Ezra D."/>
            <person name="Gonzalez J."/>
            <person name="Henrissat B."/>
            <person name="Kuo A."/>
            <person name="Liang C."/>
            <person name="Lipzen A."/>
            <person name="Lutzoni F."/>
            <person name="Magnuson J."/>
            <person name="Mondo S."/>
            <person name="Nolan M."/>
            <person name="Ohm R."/>
            <person name="Pangilinan J."/>
            <person name="Park H.-J."/>
            <person name="Ramirez L."/>
            <person name="Alfaro M."/>
            <person name="Sun H."/>
            <person name="Tritt A."/>
            <person name="Yoshinaga Y."/>
            <person name="Zwiers L.-H."/>
            <person name="Turgeon B."/>
            <person name="Goodwin S."/>
            <person name="Spatafora J."/>
            <person name="Crous P."/>
            <person name="Grigoriev I."/>
        </authorList>
    </citation>
    <scope>NUCLEOTIDE SEQUENCE</scope>
    <source>
        <strain evidence="1">CBS 525.71</strain>
    </source>
</reference>
<name>A0ACB6RPF9_9PLEO</name>
<dbReference type="EMBL" id="MU006734">
    <property type="protein sequence ID" value="KAF2623786.1"/>
    <property type="molecule type" value="Genomic_DNA"/>
</dbReference>
<evidence type="ECO:0000313" key="2">
    <source>
        <dbReference type="Proteomes" id="UP000799754"/>
    </source>
</evidence>
<comment type="caution">
    <text evidence="1">The sequence shown here is derived from an EMBL/GenBank/DDBJ whole genome shotgun (WGS) entry which is preliminary data.</text>
</comment>
<proteinExistence type="predicted"/>
<gene>
    <name evidence="1" type="ORF">BU25DRAFT_166969</name>
</gene>
<keyword evidence="2" id="KW-1185">Reference proteome</keyword>
<protein>
    <submittedName>
        <fullName evidence="1">12-oxophytodienoate reductase 1</fullName>
    </submittedName>
</protein>
<accession>A0ACB6RPF9</accession>
<evidence type="ECO:0000313" key="1">
    <source>
        <dbReference type="EMBL" id="KAF2623786.1"/>
    </source>
</evidence>
<dbReference type="Proteomes" id="UP000799754">
    <property type="component" value="Unassembled WGS sequence"/>
</dbReference>